<dbReference type="Pfam" id="PF02181">
    <property type="entry name" value="FH2"/>
    <property type="match status" value="1"/>
</dbReference>
<feature type="compositionally biased region" description="Polar residues" evidence="5">
    <location>
        <begin position="363"/>
        <end position="373"/>
    </location>
</feature>
<organism evidence="6">
    <name type="scientific">Triticum urartu</name>
    <name type="common">Red wild einkorn</name>
    <name type="synonym">Crithodium urartu</name>
    <dbReference type="NCBI Taxonomy" id="4572"/>
    <lineage>
        <taxon>Eukaryota</taxon>
        <taxon>Viridiplantae</taxon>
        <taxon>Streptophyta</taxon>
        <taxon>Embryophyta</taxon>
        <taxon>Tracheophyta</taxon>
        <taxon>Spermatophyta</taxon>
        <taxon>Magnoliopsida</taxon>
        <taxon>Liliopsida</taxon>
        <taxon>Poales</taxon>
        <taxon>Poaceae</taxon>
        <taxon>BOP clade</taxon>
        <taxon>Pooideae</taxon>
        <taxon>Triticodae</taxon>
        <taxon>Triticeae</taxon>
        <taxon>Triticinae</taxon>
        <taxon>Triticum</taxon>
    </lineage>
</organism>
<feature type="compositionally biased region" description="Pro residues" evidence="5">
    <location>
        <begin position="541"/>
        <end position="550"/>
    </location>
</feature>
<feature type="compositionally biased region" description="Low complexity" evidence="5">
    <location>
        <begin position="523"/>
        <end position="540"/>
    </location>
</feature>
<feature type="compositionally biased region" description="Pro residues" evidence="5">
    <location>
        <begin position="595"/>
        <end position="604"/>
    </location>
</feature>
<dbReference type="PROSITE" id="PS51444">
    <property type="entry name" value="FH2"/>
    <property type="match status" value="1"/>
</dbReference>
<feature type="region of interest" description="Disordered" evidence="5">
    <location>
        <begin position="350"/>
        <end position="373"/>
    </location>
</feature>
<proteinExistence type="inferred from homology"/>
<feature type="region of interest" description="Disordered" evidence="5">
    <location>
        <begin position="779"/>
        <end position="802"/>
    </location>
</feature>
<dbReference type="STRING" id="4572.M7YV85"/>
<feature type="compositionally biased region" description="Polar residues" evidence="5">
    <location>
        <begin position="473"/>
        <end position="484"/>
    </location>
</feature>
<keyword evidence="2" id="KW-0904">Protein phosphatase</keyword>
<feature type="compositionally biased region" description="Polar residues" evidence="5">
    <location>
        <begin position="720"/>
        <end position="733"/>
    </location>
</feature>
<dbReference type="InterPro" id="IPR015425">
    <property type="entry name" value="FH2_Formin"/>
</dbReference>
<dbReference type="eggNOG" id="KOG1922">
    <property type="taxonomic scope" value="Eukaryota"/>
</dbReference>
<protein>
    <recommendedName>
        <fullName evidence="3">Formin-like protein</fullName>
    </recommendedName>
</protein>
<feature type="compositionally biased region" description="Pro residues" evidence="5">
    <location>
        <begin position="652"/>
        <end position="668"/>
    </location>
</feature>
<dbReference type="InterPro" id="IPR035892">
    <property type="entry name" value="C2_domain_sf"/>
</dbReference>
<dbReference type="InterPro" id="IPR051144">
    <property type="entry name" value="Formin_homology_domain"/>
</dbReference>
<dbReference type="OMA" id="VIHEKMI"/>
<evidence type="ECO:0000256" key="4">
    <source>
        <dbReference type="SAM" id="Coils"/>
    </source>
</evidence>
<dbReference type="SUPFAM" id="SSF101447">
    <property type="entry name" value="Formin homology 2 domain (FH2 domain)"/>
    <property type="match status" value="1"/>
</dbReference>
<evidence type="ECO:0000256" key="3">
    <source>
        <dbReference type="RuleBase" id="RU361260"/>
    </source>
</evidence>
<feature type="region of interest" description="Disordered" evidence="5">
    <location>
        <begin position="277"/>
        <end position="298"/>
    </location>
</feature>
<dbReference type="PANTHER" id="PTHR45733">
    <property type="entry name" value="FORMIN-J"/>
    <property type="match status" value="1"/>
</dbReference>
<evidence type="ECO:0000313" key="6">
    <source>
        <dbReference type="EMBL" id="EMS54638.1"/>
    </source>
</evidence>
<dbReference type="Pfam" id="PF10409">
    <property type="entry name" value="PTEN_C2"/>
    <property type="match status" value="1"/>
</dbReference>
<feature type="compositionally biased region" description="Pro residues" evidence="5">
    <location>
        <begin position="574"/>
        <end position="585"/>
    </location>
</feature>
<feature type="coiled-coil region" evidence="4">
    <location>
        <begin position="990"/>
        <end position="1017"/>
    </location>
</feature>
<keyword evidence="2" id="KW-0378">Hydrolase</keyword>
<feature type="compositionally biased region" description="Pro residues" evidence="5">
    <location>
        <begin position="557"/>
        <end position="567"/>
    </location>
</feature>
<dbReference type="InterPro" id="IPR014020">
    <property type="entry name" value="Tensin_C2-dom"/>
</dbReference>
<reference evidence="6" key="1">
    <citation type="journal article" date="2013" name="Nature">
        <title>Draft genome of the wheat A-genome progenitor Triticum urartu.</title>
        <authorList>
            <person name="Ling H.Q."/>
            <person name="Zhao S."/>
            <person name="Liu D."/>
            <person name="Wang J."/>
            <person name="Sun H."/>
            <person name="Zhang C."/>
            <person name="Fan H."/>
            <person name="Li D."/>
            <person name="Dong L."/>
            <person name="Tao Y."/>
            <person name="Gao C."/>
            <person name="Wu H."/>
            <person name="Li Y."/>
            <person name="Cui Y."/>
            <person name="Guo X."/>
            <person name="Zheng S."/>
            <person name="Wang B."/>
            <person name="Yu K."/>
            <person name="Liang Q."/>
            <person name="Yang W."/>
            <person name="Lou X."/>
            <person name="Chen J."/>
            <person name="Feng M."/>
            <person name="Jian J."/>
            <person name="Zhang X."/>
            <person name="Luo G."/>
            <person name="Jiang Y."/>
            <person name="Liu J."/>
            <person name="Wang Z."/>
            <person name="Sha Y."/>
            <person name="Zhang B."/>
            <person name="Wu H."/>
            <person name="Tang D."/>
            <person name="Shen Q."/>
            <person name="Xue P."/>
            <person name="Zou S."/>
            <person name="Wang X."/>
            <person name="Liu X."/>
            <person name="Wang F."/>
            <person name="Yang Y."/>
            <person name="An X."/>
            <person name="Dong Z."/>
            <person name="Zhang K."/>
            <person name="Zhang X."/>
            <person name="Luo M.C."/>
            <person name="Dvorak J."/>
            <person name="Tong Y."/>
            <person name="Wang J."/>
            <person name="Yang H."/>
            <person name="Li Z."/>
            <person name="Wang D."/>
            <person name="Zhang A."/>
            <person name="Wang J."/>
        </authorList>
    </citation>
    <scope>NUCLEOTIDE SEQUENCE</scope>
</reference>
<dbReference type="Gene3D" id="1.20.58.2220">
    <property type="entry name" value="Formin, FH2 domain"/>
    <property type="match status" value="1"/>
</dbReference>
<dbReference type="Gene3D" id="2.60.40.1110">
    <property type="match status" value="1"/>
</dbReference>
<dbReference type="PANTHER" id="PTHR45733:SF8">
    <property type="entry name" value="FORMIN-J"/>
    <property type="match status" value="1"/>
</dbReference>
<evidence type="ECO:0000256" key="5">
    <source>
        <dbReference type="SAM" id="MobiDB-lite"/>
    </source>
</evidence>
<accession>M7YV85</accession>
<feature type="compositionally biased region" description="Polar residues" evidence="5">
    <location>
        <begin position="1261"/>
        <end position="1272"/>
    </location>
</feature>
<feature type="region of interest" description="Disordered" evidence="5">
    <location>
        <begin position="1225"/>
        <end position="1272"/>
    </location>
</feature>
<dbReference type="SMART" id="SM01326">
    <property type="entry name" value="PTEN_C2"/>
    <property type="match status" value="1"/>
</dbReference>
<dbReference type="AlphaFoldDB" id="M7YV85"/>
<gene>
    <name evidence="6" type="ORF">TRIUR3_34582</name>
</gene>
<dbReference type="GO" id="GO:0004721">
    <property type="term" value="F:phosphoprotein phosphatase activity"/>
    <property type="evidence" value="ECO:0007669"/>
    <property type="project" value="UniProtKB-KW"/>
</dbReference>
<dbReference type="SMART" id="SM00498">
    <property type="entry name" value="FH2"/>
    <property type="match status" value="1"/>
</dbReference>
<name>M7YV85_TRIUA</name>
<sequence>MPSQIRYLHYISRRNVSAEWPPGDRPLTLDCVILRNTPGCNGEDGCRPIFRIYGQDPLLGTDNNPKVLFSTPKRSKYVRHYKRADCQLIKIDIHCHIQGDVVLECISLDADQEREEMMFRVMFNTAFIRSNILMLNRDEIDIMWDAKDRFPKEFRAEILFSEMDTADHLDPMEMAGIGEKEGLPIEAFAKVQEMFSIVDWLDPKGDAAVQFFQRLTTYETIQLRQGLVSPSKKDSSIRKEIGHLELGSPTKNIQLRQGLLSPSKKDSGIRKEIGQLEIGSPTKNESDNVRNKSSNAENSTVYMNKKECDGIHKLATLDPASIYQGKSGTVVPENINPQVHKEITHVVDITTERSSSLEKPDEQSSPVQCSSPSMIMSQRFPLSRSSSAFPSNSPPRSLSACPRFYSVPSALGITALLEDHATFGGSENCGSTIIAPTMSSATVKVPSKPSSGQHPTTGPSLLPHPFPPHEESTSQLPGTTTLPANHQQSSSNNAQESSPTFTALATTSTSFRPPSPPPPPASPVRIVGPPLSAPKSSLSRPPAPPPPPPLASTSSPVRPPAPPPPPALASTSSPVPPPAPPPPPALASTSSAVRPPAPPPPPPVASTSSAVQPAAPPPPPTHPLASTSSPIPPAAPPPPPSPTSSAIRSSAPLPPPPPGITSTPPPPYNSSKQSPPAPPPPHAPRFSKDANHPGASGNVVPPPAPPGTKGRGPAPPSGPMSKSLQSGQTMSRKSNLKPLHWVKVTRAMKGSLWAEGQKADEASKAPVFDMSELENLFSTALPNSDSRRSDKSGSRASGAKPEKIHLIDLRRANNCGIMLTKVKMPLPDLMSAILALDDTVLDADQVENLIKFTPTKEEIELLKGYKGDKQDLGECEQFFMELMKLPRVDSKLRVFLFKIQFRSQIRGSVKLKRIMQTILSLGNALNQGTARGSAVGFRLDSLLKLSDTRARNNKMTLMHYLSKVLSEKLPELLDFPKDLASLELAAKIQLKSLAEEMQAINKGLEKVEQELTISENDGPVSEIFCKTLKGFLSGAEAEVRALTSLYSNVVTNALIPFPGLAGARNMESCVTKWLTRGRKPAECQQARNLPAKGSRACTPAALHPMAGCRPLNRPVTRPPAIRSLAGFRAPGGGKPWGWGSREEAHSCRGFGPAADVVDRPLSSVMILPITVSDTAAKQKMIDVFIARLAEGARSVIQNAMFMATTLHNFVKLFMRSHEENCKQLDLEKKKTQKEAEPDKPKGESENEKDNLSHPIKELDISLQSQPQTASTK</sequence>
<comment type="similarity">
    <text evidence="1">Belongs to the formin-like family. Class-II subfamily.</text>
</comment>
<feature type="region of interest" description="Disordered" evidence="5">
    <location>
        <begin position="440"/>
        <end position="738"/>
    </location>
</feature>
<feature type="compositionally biased region" description="Basic and acidic residues" evidence="5">
    <location>
        <begin position="1225"/>
        <end position="1259"/>
    </location>
</feature>
<feature type="compositionally biased region" description="Pro residues" evidence="5">
    <location>
        <begin position="630"/>
        <end position="642"/>
    </location>
</feature>
<evidence type="ECO:0000256" key="1">
    <source>
        <dbReference type="ARBA" id="ARBA00006468"/>
    </source>
</evidence>
<evidence type="ECO:0000256" key="2">
    <source>
        <dbReference type="ARBA" id="ARBA00022912"/>
    </source>
</evidence>
<feature type="compositionally biased region" description="Polar residues" evidence="5">
    <location>
        <begin position="440"/>
        <end position="459"/>
    </location>
</feature>
<dbReference type="InterPro" id="IPR042201">
    <property type="entry name" value="FH2_Formin_sf"/>
</dbReference>
<dbReference type="SUPFAM" id="SSF49562">
    <property type="entry name" value="C2 domain (Calcium/lipid-binding domain, CaLB)"/>
    <property type="match status" value="1"/>
</dbReference>
<keyword evidence="4" id="KW-0175">Coiled coil</keyword>
<dbReference type="EMBL" id="KD180362">
    <property type="protein sequence ID" value="EMS54638.1"/>
    <property type="molecule type" value="Genomic_DNA"/>
</dbReference>
<dbReference type="PROSITE" id="PS51182">
    <property type="entry name" value="C2_TENSIN"/>
    <property type="match status" value="1"/>
</dbReference>
<feature type="compositionally biased region" description="Pro residues" evidence="5">
    <location>
        <begin position="513"/>
        <end position="522"/>
    </location>
</feature>
<feature type="compositionally biased region" description="Low complexity" evidence="5">
    <location>
        <begin position="485"/>
        <end position="512"/>
    </location>
</feature>